<evidence type="ECO:0000313" key="1">
    <source>
        <dbReference type="EMBL" id="ARV77219.1"/>
    </source>
</evidence>
<dbReference type="EMBL" id="MF063068">
    <property type="protein sequence ID" value="ARV77219.1"/>
    <property type="molecule type" value="Genomic_DNA"/>
</dbReference>
<sequence length="358" mass="40082">MYDLFKGVPSRKTSAYVFPDLIYVRRMYKGMLEDVKSYYRRNPKYVDGANLFAQILRHIHIRMDLDDRTFAAMVEDVADPLIKSFGFTSSISRGKSFTSGVTLGEATSEVILANSESFDMSDLKQKWRDLTPLRYLYHSRTDVNLPIMNNTTPGKGYGIATINIPMLAVMYRYWLRQYAGADAIDSLTRFIGGYVLPNATDSYLDIAFFNRLARSSQGIGTANFPKPHPFYLTDLVPRINGIIGVVNESSKLRNDDIEQLAWCTPAIASDNLFHVAGIPKDPVTRQNEWAIILARLPYVKYLVSQALSGPHGIDGAALGKVKIALLEAKWDNTIGTIGDPELAKTYKTQVEQVLAMVS</sequence>
<name>A0A1Y0T098_9CAUD</name>
<gene>
    <name evidence="1" type="ORF">NOXIFER_48</name>
</gene>
<dbReference type="OrthoDB" id="9126at10239"/>
<dbReference type="Proteomes" id="UP000224829">
    <property type="component" value="Segment"/>
</dbReference>
<organism evidence="1 2">
    <name type="scientific">Pseudomonas phage Noxifer</name>
    <dbReference type="NCBI Taxonomy" id="2006684"/>
    <lineage>
        <taxon>Viruses</taxon>
        <taxon>Duplodnaviria</taxon>
        <taxon>Heunggongvirae</taxon>
        <taxon>Uroviricota</taxon>
        <taxon>Caudoviricetes</taxon>
        <taxon>Chimalliviridae</taxon>
        <taxon>Noxifervirus</taxon>
        <taxon>Noxifervirus noxifer</taxon>
    </lineage>
</organism>
<reference evidence="1 2" key="1">
    <citation type="submission" date="2017-05" db="EMBL/GenBank/DDBJ databases">
        <authorList>
            <person name="Song R."/>
            <person name="Chenine A.L."/>
            <person name="Ruprecht R.M."/>
        </authorList>
    </citation>
    <scope>NUCLEOTIDE SEQUENCE [LARGE SCALE GENOMIC DNA]</scope>
</reference>
<protein>
    <submittedName>
        <fullName evidence="1">Uncharacterized protein</fullName>
    </submittedName>
</protein>
<accession>A0A1Y0T098</accession>
<proteinExistence type="predicted"/>
<evidence type="ECO:0000313" key="2">
    <source>
        <dbReference type="Proteomes" id="UP000224829"/>
    </source>
</evidence>
<keyword evidence="2" id="KW-1185">Reference proteome</keyword>